<proteinExistence type="predicted"/>
<evidence type="ECO:0000313" key="1">
    <source>
        <dbReference type="EMBL" id="QHT87225.1"/>
    </source>
</evidence>
<dbReference type="AlphaFoldDB" id="A0A6C0I4A4"/>
<dbReference type="EMBL" id="MN740085">
    <property type="protein sequence ID" value="QHT87225.1"/>
    <property type="molecule type" value="Genomic_DNA"/>
</dbReference>
<reference evidence="1" key="1">
    <citation type="journal article" date="2020" name="Nature">
        <title>Giant virus diversity and host interactions through global metagenomics.</title>
        <authorList>
            <person name="Schulz F."/>
            <person name="Roux S."/>
            <person name="Paez-Espino D."/>
            <person name="Jungbluth S."/>
            <person name="Walsh D.A."/>
            <person name="Denef V.J."/>
            <person name="McMahon K.D."/>
            <person name="Konstantinidis K.T."/>
            <person name="Eloe-Fadrosh E.A."/>
            <person name="Kyrpides N.C."/>
            <person name="Woyke T."/>
        </authorList>
    </citation>
    <scope>NUCLEOTIDE SEQUENCE</scope>
    <source>
        <strain evidence="1">GVMAG-M-3300023184-190</strain>
    </source>
</reference>
<protein>
    <submittedName>
        <fullName evidence="1">Uncharacterized protein</fullName>
    </submittedName>
</protein>
<accession>A0A6C0I4A4</accession>
<organism evidence="1">
    <name type="scientific">viral metagenome</name>
    <dbReference type="NCBI Taxonomy" id="1070528"/>
    <lineage>
        <taxon>unclassified sequences</taxon>
        <taxon>metagenomes</taxon>
        <taxon>organismal metagenomes</taxon>
    </lineage>
</organism>
<name>A0A6C0I4A4_9ZZZZ</name>
<sequence length="158" mass="18705">MVTMNFRAHVNEDDSTLESSMNVTELLNTVIREEDDTHQLWSLRAERLGESLDRFILSHQEKNSILDKLQGYKPVHEIHELQKGRHIRWIRTTTPEIAKITNGGILMEIKFMDSGTHLLCMNLQKRFIQYKWDDCITFQKMTIEELCIRHHLLETMDP</sequence>